<dbReference type="InterPro" id="IPR000387">
    <property type="entry name" value="Tyr_Pase_dom"/>
</dbReference>
<dbReference type="InterPro" id="IPR016130">
    <property type="entry name" value="Tyr_Pase_AS"/>
</dbReference>
<dbReference type="PANTHER" id="PTHR23339">
    <property type="entry name" value="TYROSINE SPECIFIC PROTEIN PHOSPHATASE AND DUAL SPECIFICITY PROTEIN PHOSPHATASE"/>
    <property type="match status" value="1"/>
</dbReference>
<evidence type="ECO:0000313" key="3">
    <source>
        <dbReference type="EMBL" id="CAE2257029.1"/>
    </source>
</evidence>
<organism evidence="3">
    <name type="scientific">Odontella aurita</name>
    <dbReference type="NCBI Taxonomy" id="265563"/>
    <lineage>
        <taxon>Eukaryota</taxon>
        <taxon>Sar</taxon>
        <taxon>Stramenopiles</taxon>
        <taxon>Ochrophyta</taxon>
        <taxon>Bacillariophyta</taxon>
        <taxon>Mediophyceae</taxon>
        <taxon>Biddulphiophycidae</taxon>
        <taxon>Eupodiscales</taxon>
        <taxon>Odontellaceae</taxon>
        <taxon>Odontella</taxon>
    </lineage>
</organism>
<gene>
    <name evidence="3" type="ORF">OAUR00152_LOCUS24661</name>
</gene>
<proteinExistence type="predicted"/>
<feature type="domain" description="Tyrosine specific protein phosphatases" evidence="2">
    <location>
        <begin position="225"/>
        <end position="280"/>
    </location>
</feature>
<reference evidence="3" key="1">
    <citation type="submission" date="2021-01" db="EMBL/GenBank/DDBJ databases">
        <authorList>
            <person name="Corre E."/>
            <person name="Pelletier E."/>
            <person name="Niang G."/>
            <person name="Scheremetjew M."/>
            <person name="Finn R."/>
            <person name="Kale V."/>
            <person name="Holt S."/>
            <person name="Cochrane G."/>
            <person name="Meng A."/>
            <person name="Brown T."/>
            <person name="Cohen L."/>
        </authorList>
    </citation>
    <scope>NUCLEOTIDE SEQUENCE</scope>
    <source>
        <strain evidence="3">Isolate 1302-5</strain>
    </source>
</reference>
<dbReference type="InterPro" id="IPR057023">
    <property type="entry name" value="PTP-SAK"/>
</dbReference>
<evidence type="ECO:0000259" key="2">
    <source>
        <dbReference type="PROSITE" id="PS50056"/>
    </source>
</evidence>
<dbReference type="InterPro" id="IPR029021">
    <property type="entry name" value="Prot-tyrosine_phosphatase-like"/>
</dbReference>
<evidence type="ECO:0000256" key="1">
    <source>
        <dbReference type="ARBA" id="ARBA00022801"/>
    </source>
</evidence>
<sequence length="329" mass="37279">MSDGAAPCLELFPRHSNKGEIASSMCGPTDTSNWVVQNALMAGAQPDIIEDISWKGNIKVENEEELKKDMNLIECAINLGRDGSSTESRSGPFEIKDYESARWLNKELANGQLNWGEYDDPTFVARRGDQIAWDVIKKEEKDVMMMVYMNREGDLKRILRAGIDTFVCLQSELSPPPLPYEQAANEWCRENQLAERTDNGKEHQEIRSLKFLHLPTRDGSTFEESALHSMVDQISRLIHAGQKLYVHCRGGHGRTGVLVACVLGALFPSMGAKEVLERVQTYHDCRAHPQGELMTIPSSPQTPDQVSQVKKYLRGRKRMYFNLFFCNRK</sequence>
<dbReference type="AlphaFoldDB" id="A0A7S4JA01"/>
<dbReference type="InterPro" id="IPR050561">
    <property type="entry name" value="PTP"/>
</dbReference>
<dbReference type="PROSITE" id="PS50056">
    <property type="entry name" value="TYR_PHOSPHATASE_2"/>
    <property type="match status" value="1"/>
</dbReference>
<protein>
    <recommendedName>
        <fullName evidence="2">Tyrosine specific protein phosphatases domain-containing protein</fullName>
    </recommendedName>
</protein>
<name>A0A7S4JA01_9STRA</name>
<dbReference type="Gene3D" id="3.90.190.10">
    <property type="entry name" value="Protein tyrosine phosphatase superfamily"/>
    <property type="match status" value="1"/>
</dbReference>
<dbReference type="Pfam" id="PF22784">
    <property type="entry name" value="PTP-SAK"/>
    <property type="match status" value="1"/>
</dbReference>
<dbReference type="PROSITE" id="PS00383">
    <property type="entry name" value="TYR_PHOSPHATASE_1"/>
    <property type="match status" value="1"/>
</dbReference>
<accession>A0A7S4JA01</accession>
<dbReference type="EMBL" id="HBKQ01035873">
    <property type="protein sequence ID" value="CAE2257029.1"/>
    <property type="molecule type" value="Transcribed_RNA"/>
</dbReference>
<keyword evidence="1" id="KW-0378">Hydrolase</keyword>
<dbReference type="SUPFAM" id="SSF52799">
    <property type="entry name" value="(Phosphotyrosine protein) phosphatases II"/>
    <property type="match status" value="1"/>
</dbReference>
<dbReference type="GO" id="GO:0016791">
    <property type="term" value="F:phosphatase activity"/>
    <property type="evidence" value="ECO:0007669"/>
    <property type="project" value="UniProtKB-ARBA"/>
</dbReference>